<dbReference type="AlphaFoldDB" id="A0A0E9TUT9"/>
<proteinExistence type="predicted"/>
<evidence type="ECO:0000313" key="1">
    <source>
        <dbReference type="EMBL" id="JAH56493.1"/>
    </source>
</evidence>
<dbReference type="EMBL" id="GBXM01052084">
    <property type="protein sequence ID" value="JAH56493.1"/>
    <property type="molecule type" value="Transcribed_RNA"/>
</dbReference>
<protein>
    <submittedName>
        <fullName evidence="1">Uncharacterized protein</fullName>
    </submittedName>
</protein>
<accession>A0A0E9TUT9</accession>
<organism evidence="1">
    <name type="scientific">Anguilla anguilla</name>
    <name type="common">European freshwater eel</name>
    <name type="synonym">Muraena anguilla</name>
    <dbReference type="NCBI Taxonomy" id="7936"/>
    <lineage>
        <taxon>Eukaryota</taxon>
        <taxon>Metazoa</taxon>
        <taxon>Chordata</taxon>
        <taxon>Craniata</taxon>
        <taxon>Vertebrata</taxon>
        <taxon>Euteleostomi</taxon>
        <taxon>Actinopterygii</taxon>
        <taxon>Neopterygii</taxon>
        <taxon>Teleostei</taxon>
        <taxon>Anguilliformes</taxon>
        <taxon>Anguillidae</taxon>
        <taxon>Anguilla</taxon>
    </lineage>
</organism>
<sequence>MKPPCSMTLALITPVSPL</sequence>
<name>A0A0E9TUT9_ANGAN</name>
<reference evidence="1" key="1">
    <citation type="submission" date="2014-11" db="EMBL/GenBank/DDBJ databases">
        <authorList>
            <person name="Amaro Gonzalez C."/>
        </authorList>
    </citation>
    <scope>NUCLEOTIDE SEQUENCE</scope>
</reference>
<reference evidence="1" key="2">
    <citation type="journal article" date="2015" name="Fish Shellfish Immunol.">
        <title>Early steps in the European eel (Anguilla anguilla)-Vibrio vulnificus interaction in the gills: Role of the RtxA13 toxin.</title>
        <authorList>
            <person name="Callol A."/>
            <person name="Pajuelo D."/>
            <person name="Ebbesson L."/>
            <person name="Teles M."/>
            <person name="MacKenzie S."/>
            <person name="Amaro C."/>
        </authorList>
    </citation>
    <scope>NUCLEOTIDE SEQUENCE</scope>
</reference>